<reference evidence="2" key="1">
    <citation type="submission" date="2016-06" db="EMBL/GenBank/DDBJ databases">
        <authorList>
            <person name="Varghese N."/>
            <person name="Submissions Spin"/>
        </authorList>
    </citation>
    <scope>NUCLEOTIDE SEQUENCE [LARGE SCALE GENOMIC DNA]</scope>
    <source>
        <strain evidence="2">DSM 43168</strain>
    </source>
</reference>
<dbReference type="AlphaFoldDB" id="A0A1C5AA84"/>
<accession>A0A1C5AA84</accession>
<dbReference type="RefSeq" id="WP_074476841.1">
    <property type="nucleotide sequence ID" value="NZ_FMCT01000012.1"/>
</dbReference>
<sequence>MSNAVISVPGQQVVTTAGRYTITAQITVDGGHSIHVMLGPNPVPELCFSTPDRATASLAFRTIAEGGEQGVSPEGIHQALTDALVRDLNEVQRRRDNESASRIEHINRLLDRLESPADTAAVAELVNHVRRNLADTVPAGRQPQVTRSRSGVEHKPLSAPMRRALDSHLNGVVYPSGRIILRATLRALAGRGLGILHYEGTRKRIVSLELNKAGRAAVKAVA</sequence>
<gene>
    <name evidence="1" type="ORF">GA0070563_11240</name>
</gene>
<organism evidence="1 2">
    <name type="scientific">Micromonospora carbonacea</name>
    <dbReference type="NCBI Taxonomy" id="47853"/>
    <lineage>
        <taxon>Bacteria</taxon>
        <taxon>Bacillati</taxon>
        <taxon>Actinomycetota</taxon>
        <taxon>Actinomycetes</taxon>
        <taxon>Micromonosporales</taxon>
        <taxon>Micromonosporaceae</taxon>
        <taxon>Micromonospora</taxon>
    </lineage>
</organism>
<evidence type="ECO:0000313" key="1">
    <source>
        <dbReference type="EMBL" id="SCF42120.1"/>
    </source>
</evidence>
<dbReference type="Proteomes" id="UP000183585">
    <property type="component" value="Unassembled WGS sequence"/>
</dbReference>
<evidence type="ECO:0000313" key="2">
    <source>
        <dbReference type="Proteomes" id="UP000183585"/>
    </source>
</evidence>
<protein>
    <submittedName>
        <fullName evidence="1">Uncharacterized protein</fullName>
    </submittedName>
</protein>
<keyword evidence="2" id="KW-1185">Reference proteome</keyword>
<name>A0A1C5AA84_9ACTN</name>
<dbReference type="EMBL" id="FMCT01000012">
    <property type="protein sequence ID" value="SCF42120.1"/>
    <property type="molecule type" value="Genomic_DNA"/>
</dbReference>
<proteinExistence type="predicted"/>